<evidence type="ECO:0000313" key="3">
    <source>
        <dbReference type="EMBL" id="TBW57602.1"/>
    </source>
</evidence>
<protein>
    <submittedName>
        <fullName evidence="3">PepSY domain-containing protein</fullName>
    </submittedName>
</protein>
<dbReference type="RefSeq" id="WP_131480061.1">
    <property type="nucleotide sequence ID" value="NZ_SJDL01000007.1"/>
</dbReference>
<evidence type="ECO:0000259" key="2">
    <source>
        <dbReference type="Pfam" id="PF13670"/>
    </source>
</evidence>
<feature type="signal peptide" evidence="1">
    <location>
        <begin position="1"/>
        <end position="18"/>
    </location>
</feature>
<dbReference type="InterPro" id="IPR025711">
    <property type="entry name" value="PepSY"/>
</dbReference>
<dbReference type="Proteomes" id="UP000313645">
    <property type="component" value="Unassembled WGS sequence"/>
</dbReference>
<name>A0ABY1ZRK9_9GAMM</name>
<organism evidence="3 4">
    <name type="scientific">Marinobacter halodurans</name>
    <dbReference type="NCBI Taxonomy" id="2528979"/>
    <lineage>
        <taxon>Bacteria</taxon>
        <taxon>Pseudomonadati</taxon>
        <taxon>Pseudomonadota</taxon>
        <taxon>Gammaproteobacteria</taxon>
        <taxon>Pseudomonadales</taxon>
        <taxon>Marinobacteraceae</taxon>
        <taxon>Marinobacter</taxon>
    </lineage>
</organism>
<proteinExistence type="predicted"/>
<sequence length="101" mass="11334">MKPRLLACALLATAFASAHVVADEDCFEPVTDWQPKSQLREALQSRGWQVKRIKVDDGCYEVEGRNDQGKRVEARFSPSTLKLLGIEGDDEGEDEKHESDD</sequence>
<feature type="chain" id="PRO_5047153640" evidence="1">
    <location>
        <begin position="19"/>
        <end position="101"/>
    </location>
</feature>
<reference evidence="3 4" key="1">
    <citation type="submission" date="2019-02" db="EMBL/GenBank/DDBJ databases">
        <title>Marinobacter halodurans sp. nov., a marine bacterium isolated from sea tidal flat.</title>
        <authorList>
            <person name="Yoo Y."/>
            <person name="Lee D.W."/>
            <person name="Kim B.S."/>
            <person name="Kim J.-J."/>
        </authorList>
    </citation>
    <scope>NUCLEOTIDE SEQUENCE [LARGE SCALE GENOMIC DNA]</scope>
    <source>
        <strain evidence="3 4">YJ-S3-2</strain>
    </source>
</reference>
<keyword evidence="1" id="KW-0732">Signal</keyword>
<feature type="domain" description="PepSY" evidence="2">
    <location>
        <begin position="8"/>
        <end position="84"/>
    </location>
</feature>
<comment type="caution">
    <text evidence="3">The sequence shown here is derived from an EMBL/GenBank/DDBJ whole genome shotgun (WGS) entry which is preliminary data.</text>
</comment>
<gene>
    <name evidence="3" type="ORF">EZI54_06045</name>
</gene>
<dbReference type="Pfam" id="PF13670">
    <property type="entry name" value="PepSY_2"/>
    <property type="match status" value="1"/>
</dbReference>
<evidence type="ECO:0000313" key="4">
    <source>
        <dbReference type="Proteomes" id="UP000313645"/>
    </source>
</evidence>
<dbReference type="EMBL" id="SJDL01000007">
    <property type="protein sequence ID" value="TBW57602.1"/>
    <property type="molecule type" value="Genomic_DNA"/>
</dbReference>
<keyword evidence="4" id="KW-1185">Reference proteome</keyword>
<evidence type="ECO:0000256" key="1">
    <source>
        <dbReference type="SAM" id="SignalP"/>
    </source>
</evidence>
<accession>A0ABY1ZRK9</accession>